<evidence type="ECO:0000313" key="3">
    <source>
        <dbReference type="Proteomes" id="UP001303473"/>
    </source>
</evidence>
<comment type="caution">
    <text evidence="2">The sequence shown here is derived from an EMBL/GenBank/DDBJ whole genome shotgun (WGS) entry which is preliminary data.</text>
</comment>
<dbReference type="PANTHER" id="PTHR40640:SF1">
    <property type="entry name" value="ANCHORED GLYCOPROTEIN, PUTATIVE (AFU_ORTHOLOGUE AFUA_8G04860)-RELATED"/>
    <property type="match status" value="1"/>
</dbReference>
<accession>A0AAN6S4R4</accession>
<dbReference type="Proteomes" id="UP001303473">
    <property type="component" value="Unassembled WGS sequence"/>
</dbReference>
<evidence type="ECO:0000256" key="1">
    <source>
        <dbReference type="SAM" id="SignalP"/>
    </source>
</evidence>
<feature type="signal peptide" evidence="1">
    <location>
        <begin position="1"/>
        <end position="32"/>
    </location>
</feature>
<feature type="chain" id="PRO_5042865721" evidence="1">
    <location>
        <begin position="33"/>
        <end position="218"/>
    </location>
</feature>
<dbReference type="AlphaFoldDB" id="A0AAN6S4R4"/>
<gene>
    <name evidence="2" type="ORF">QBC46DRAFT_386971</name>
</gene>
<protein>
    <submittedName>
        <fullName evidence="2">Uncharacterized protein</fullName>
    </submittedName>
</protein>
<name>A0AAN6S4R4_9PEZI</name>
<evidence type="ECO:0000313" key="2">
    <source>
        <dbReference type="EMBL" id="KAK3939786.1"/>
    </source>
</evidence>
<keyword evidence="3" id="KW-1185">Reference proteome</keyword>
<sequence>MRSQQLGLGPAPQLRVVVAWLWLCCALFSVGATGQEATTTTVSVYLPGYENADWSALRGSIVNSDDSATTYTVFCAEQAPTCEISGDLPFVFAEGPNTLNYGGSAAGTITADLHCDLAGKTAATCTGSSSFGPSYRQGSITGPTQTVWTKTFAGAEVTWGVLTLSTPGSSPTVISASPTAGSASSNPAVKSNAGRLAERRNWILLGPVGAVFLAMFML</sequence>
<dbReference type="EMBL" id="MU853805">
    <property type="protein sequence ID" value="KAK3939786.1"/>
    <property type="molecule type" value="Genomic_DNA"/>
</dbReference>
<dbReference type="PANTHER" id="PTHR40640">
    <property type="entry name" value="ANCHORED GLYCOPROTEIN, PUTATIVE (AFU_ORTHOLOGUE AFUA_8G04860)-RELATED"/>
    <property type="match status" value="1"/>
</dbReference>
<proteinExistence type="predicted"/>
<reference evidence="3" key="1">
    <citation type="journal article" date="2023" name="Mol. Phylogenet. Evol.">
        <title>Genome-scale phylogeny and comparative genomics of the fungal order Sordariales.</title>
        <authorList>
            <person name="Hensen N."/>
            <person name="Bonometti L."/>
            <person name="Westerberg I."/>
            <person name="Brannstrom I.O."/>
            <person name="Guillou S."/>
            <person name="Cros-Aarteil S."/>
            <person name="Calhoun S."/>
            <person name="Haridas S."/>
            <person name="Kuo A."/>
            <person name="Mondo S."/>
            <person name="Pangilinan J."/>
            <person name="Riley R."/>
            <person name="LaButti K."/>
            <person name="Andreopoulos B."/>
            <person name="Lipzen A."/>
            <person name="Chen C."/>
            <person name="Yan M."/>
            <person name="Daum C."/>
            <person name="Ng V."/>
            <person name="Clum A."/>
            <person name="Steindorff A."/>
            <person name="Ohm R.A."/>
            <person name="Martin F."/>
            <person name="Silar P."/>
            <person name="Natvig D.O."/>
            <person name="Lalanne C."/>
            <person name="Gautier V."/>
            <person name="Ament-Velasquez S.L."/>
            <person name="Kruys A."/>
            <person name="Hutchinson M.I."/>
            <person name="Powell A.J."/>
            <person name="Barry K."/>
            <person name="Miller A.N."/>
            <person name="Grigoriev I.V."/>
            <person name="Debuchy R."/>
            <person name="Gladieux P."/>
            <person name="Hiltunen Thoren M."/>
            <person name="Johannesson H."/>
        </authorList>
    </citation>
    <scope>NUCLEOTIDE SEQUENCE [LARGE SCALE GENOMIC DNA]</scope>
    <source>
        <strain evidence="3">CBS 340.73</strain>
    </source>
</reference>
<organism evidence="2 3">
    <name type="scientific">Diplogelasinospora grovesii</name>
    <dbReference type="NCBI Taxonomy" id="303347"/>
    <lineage>
        <taxon>Eukaryota</taxon>
        <taxon>Fungi</taxon>
        <taxon>Dikarya</taxon>
        <taxon>Ascomycota</taxon>
        <taxon>Pezizomycotina</taxon>
        <taxon>Sordariomycetes</taxon>
        <taxon>Sordariomycetidae</taxon>
        <taxon>Sordariales</taxon>
        <taxon>Diplogelasinosporaceae</taxon>
        <taxon>Diplogelasinospora</taxon>
    </lineage>
</organism>
<keyword evidence="1" id="KW-0732">Signal</keyword>